<dbReference type="PROSITE" id="PS51257">
    <property type="entry name" value="PROKAR_LIPOPROTEIN"/>
    <property type="match status" value="1"/>
</dbReference>
<reference evidence="1" key="1">
    <citation type="submission" date="2023-07" db="EMBL/GenBank/DDBJ databases">
        <title>Sorghum-associated microbial communities from plants grown in Nebraska, USA.</title>
        <authorList>
            <person name="Schachtman D."/>
        </authorList>
    </citation>
    <scope>NUCLEOTIDE SEQUENCE</scope>
    <source>
        <strain evidence="1">BE330</strain>
    </source>
</reference>
<dbReference type="RefSeq" id="WP_309853345.1">
    <property type="nucleotide sequence ID" value="NZ_JAVDQJ010000004.1"/>
</dbReference>
<dbReference type="Proteomes" id="UP001185331">
    <property type="component" value="Unassembled WGS sequence"/>
</dbReference>
<evidence type="ECO:0008006" key="3">
    <source>
        <dbReference type="Google" id="ProtNLM"/>
    </source>
</evidence>
<gene>
    <name evidence="1" type="ORF">J2Y00_002365</name>
</gene>
<dbReference type="AlphaFoldDB" id="A0AAE3XD90"/>
<evidence type="ECO:0000313" key="2">
    <source>
        <dbReference type="Proteomes" id="UP001185331"/>
    </source>
</evidence>
<name>A0AAE3XD90_9DEIO</name>
<sequence length="224" mass="24650">MMRVLPVAALVLLTACGSEPSLPPINPVSLSLPGHILSTPQSGWQLIATLEDGPAVGVGHADDKGDFTLEMDEIALLLAAQPYQRRPDFGDSCTWTGEQDTTQVRVTRGVNIRASRTDGAHWMSPLRPKPHRGDYDWDLFYATGQGRVTAVQTCRSSFDTFDSLTNVRINLTFTPGWNLVEYHKTPMQSTAPGGRELQSSELWIRSVALPGRFVAYDQSVFFGD</sequence>
<protein>
    <recommendedName>
        <fullName evidence="3">Lipoprotein</fullName>
    </recommendedName>
</protein>
<accession>A0AAE3XD90</accession>
<comment type="caution">
    <text evidence="1">The sequence shown here is derived from an EMBL/GenBank/DDBJ whole genome shotgun (WGS) entry which is preliminary data.</text>
</comment>
<evidence type="ECO:0000313" key="1">
    <source>
        <dbReference type="EMBL" id="MDR6218768.1"/>
    </source>
</evidence>
<dbReference type="EMBL" id="JAVDQK010000005">
    <property type="protein sequence ID" value="MDR6218768.1"/>
    <property type="molecule type" value="Genomic_DNA"/>
</dbReference>
<organism evidence="1 2">
    <name type="scientific">Deinococcus soli</name>
    <name type="common">ex Cha et al. 2016</name>
    <dbReference type="NCBI Taxonomy" id="1309411"/>
    <lineage>
        <taxon>Bacteria</taxon>
        <taxon>Thermotogati</taxon>
        <taxon>Deinococcota</taxon>
        <taxon>Deinococci</taxon>
        <taxon>Deinococcales</taxon>
        <taxon>Deinococcaceae</taxon>
        <taxon>Deinococcus</taxon>
    </lineage>
</organism>
<proteinExistence type="predicted"/>